<dbReference type="Proteomes" id="UP000838160">
    <property type="component" value="Unassembled WGS sequence"/>
</dbReference>
<proteinExistence type="predicted"/>
<name>A0ABM8ZM66_9VIBR</name>
<accession>A0ABM8ZM66</accession>
<evidence type="ECO:0000313" key="1">
    <source>
        <dbReference type="EMBL" id="CAH0529558.1"/>
    </source>
</evidence>
<keyword evidence="2" id="KW-1185">Reference proteome</keyword>
<sequence length="87" mass="9721">MVKVASHVEKTFDGYLGIALLTPKNEGQRLQQEIWGVGRRKASMLNKNGIFIAAGLARIPLKLARQVGSVNLEQVVRELKAFISYKR</sequence>
<dbReference type="RefSeq" id="WP_237486144.1">
    <property type="nucleotide sequence ID" value="NZ_CAKLCM010000003.1"/>
</dbReference>
<reference evidence="1" key="1">
    <citation type="submission" date="2021-12" db="EMBL/GenBank/DDBJ databases">
        <authorList>
            <person name="Rodrigo-Torres L."/>
            <person name="Arahal R. D."/>
            <person name="Lucena T."/>
        </authorList>
    </citation>
    <scope>NUCLEOTIDE SEQUENCE</scope>
    <source>
        <strain evidence="1">CECT 8226</strain>
    </source>
</reference>
<evidence type="ECO:0000313" key="2">
    <source>
        <dbReference type="Proteomes" id="UP000838160"/>
    </source>
</evidence>
<dbReference type="EMBL" id="CAKLCM010000003">
    <property type="protein sequence ID" value="CAH0529558.1"/>
    <property type="molecule type" value="Genomic_DNA"/>
</dbReference>
<protein>
    <submittedName>
        <fullName evidence="1">Uncharacterized protein</fullName>
    </submittedName>
</protein>
<comment type="caution">
    <text evidence="1">The sequence shown here is derived from an EMBL/GenBank/DDBJ whole genome shotgun (WGS) entry which is preliminary data.</text>
</comment>
<organism evidence="1 2">
    <name type="scientific">Vibrio hippocampi</name>
    <dbReference type="NCBI Taxonomy" id="654686"/>
    <lineage>
        <taxon>Bacteria</taxon>
        <taxon>Pseudomonadati</taxon>
        <taxon>Pseudomonadota</taxon>
        <taxon>Gammaproteobacteria</taxon>
        <taxon>Vibrionales</taxon>
        <taxon>Vibrionaceae</taxon>
        <taxon>Vibrio</taxon>
    </lineage>
</organism>
<gene>
    <name evidence="1" type="ORF">VHP8226_03313</name>
</gene>